<accession>A0A1Y5RMH6</accession>
<evidence type="ECO:0000256" key="4">
    <source>
        <dbReference type="HAMAP-Rule" id="MF_00528"/>
    </source>
</evidence>
<dbReference type="SUPFAM" id="SSF52972">
    <property type="entry name" value="ITPase-like"/>
    <property type="match status" value="1"/>
</dbReference>
<dbReference type="GO" id="GO:0005737">
    <property type="term" value="C:cytoplasm"/>
    <property type="evidence" value="ECO:0007669"/>
    <property type="project" value="UniProtKB-SubCell"/>
</dbReference>
<evidence type="ECO:0000256" key="2">
    <source>
        <dbReference type="ARBA" id="ARBA00022801"/>
    </source>
</evidence>
<name>A0A1Y5RMH6_9PROT</name>
<dbReference type="PANTHER" id="PTHR43213">
    <property type="entry name" value="BIFUNCTIONAL DTTP/UTP PYROPHOSPHATASE/METHYLTRANSFERASE PROTEIN-RELATED"/>
    <property type="match status" value="1"/>
</dbReference>
<dbReference type="InParanoid" id="A0A1Y5RMH6"/>
<dbReference type="OrthoDB" id="9813962at2"/>
<dbReference type="Pfam" id="PF02545">
    <property type="entry name" value="Maf"/>
    <property type="match status" value="1"/>
</dbReference>
<dbReference type="PANTHER" id="PTHR43213:SF5">
    <property type="entry name" value="BIFUNCTIONAL DTTP_UTP PYROPHOSPHATASE_METHYLTRANSFERASE PROTEIN-RELATED"/>
    <property type="match status" value="1"/>
</dbReference>
<keyword evidence="6" id="KW-1185">Reference proteome</keyword>
<dbReference type="GO" id="GO:0009117">
    <property type="term" value="P:nucleotide metabolic process"/>
    <property type="evidence" value="ECO:0007669"/>
    <property type="project" value="UniProtKB-KW"/>
</dbReference>
<evidence type="ECO:0000256" key="3">
    <source>
        <dbReference type="ARBA" id="ARBA00023080"/>
    </source>
</evidence>
<dbReference type="EC" id="3.6.1.9" evidence="4"/>
<comment type="catalytic activity">
    <reaction evidence="4">
        <text>a 2'-deoxyribonucleoside 5'-triphosphate + H2O = a 2'-deoxyribonucleoside 5'-phosphate + diphosphate + H(+)</text>
        <dbReference type="Rhea" id="RHEA:44644"/>
        <dbReference type="ChEBI" id="CHEBI:15377"/>
        <dbReference type="ChEBI" id="CHEBI:15378"/>
        <dbReference type="ChEBI" id="CHEBI:33019"/>
        <dbReference type="ChEBI" id="CHEBI:61560"/>
        <dbReference type="ChEBI" id="CHEBI:65317"/>
        <dbReference type="EC" id="3.6.1.9"/>
    </reaction>
</comment>
<keyword evidence="3 4" id="KW-0546">Nucleotide metabolism</keyword>
<evidence type="ECO:0000313" key="5">
    <source>
        <dbReference type="EMBL" id="SLN20899.1"/>
    </source>
</evidence>
<dbReference type="RefSeq" id="WP_085881851.1">
    <property type="nucleotide sequence ID" value="NZ_FWFR01000001.1"/>
</dbReference>
<comment type="caution">
    <text evidence="4">Lacks conserved residue(s) required for the propagation of feature annotation.</text>
</comment>
<dbReference type="Proteomes" id="UP000193200">
    <property type="component" value="Unassembled WGS sequence"/>
</dbReference>
<reference evidence="5 6" key="1">
    <citation type="submission" date="2017-03" db="EMBL/GenBank/DDBJ databases">
        <authorList>
            <person name="Afonso C.L."/>
            <person name="Miller P.J."/>
            <person name="Scott M.A."/>
            <person name="Spackman E."/>
            <person name="Goraichik I."/>
            <person name="Dimitrov K.M."/>
            <person name="Suarez D.L."/>
            <person name="Swayne D.E."/>
        </authorList>
    </citation>
    <scope>NUCLEOTIDE SEQUENCE [LARGE SCALE GENOMIC DNA]</scope>
    <source>
        <strain evidence="5 6">CECT 7691</strain>
    </source>
</reference>
<keyword evidence="2 4" id="KW-0378">Hydrolase</keyword>
<comment type="catalytic activity">
    <reaction evidence="4">
        <text>a ribonucleoside 5'-triphosphate + H2O = a ribonucleoside 5'-phosphate + diphosphate + H(+)</text>
        <dbReference type="Rhea" id="RHEA:23996"/>
        <dbReference type="ChEBI" id="CHEBI:15377"/>
        <dbReference type="ChEBI" id="CHEBI:15378"/>
        <dbReference type="ChEBI" id="CHEBI:33019"/>
        <dbReference type="ChEBI" id="CHEBI:58043"/>
        <dbReference type="ChEBI" id="CHEBI:61557"/>
        <dbReference type="EC" id="3.6.1.9"/>
    </reaction>
</comment>
<evidence type="ECO:0000313" key="6">
    <source>
        <dbReference type="Proteomes" id="UP000193200"/>
    </source>
</evidence>
<dbReference type="HAMAP" id="MF_00528">
    <property type="entry name" value="Maf"/>
    <property type="match status" value="1"/>
</dbReference>
<keyword evidence="4" id="KW-0963">Cytoplasm</keyword>
<dbReference type="EMBL" id="FWFR01000001">
    <property type="protein sequence ID" value="SLN20899.1"/>
    <property type="molecule type" value="Genomic_DNA"/>
</dbReference>
<organism evidence="5 6">
    <name type="scientific">Oceanibacterium hippocampi</name>
    <dbReference type="NCBI Taxonomy" id="745714"/>
    <lineage>
        <taxon>Bacteria</taxon>
        <taxon>Pseudomonadati</taxon>
        <taxon>Pseudomonadota</taxon>
        <taxon>Alphaproteobacteria</taxon>
        <taxon>Sneathiellales</taxon>
        <taxon>Sneathiellaceae</taxon>
        <taxon>Oceanibacterium</taxon>
    </lineage>
</organism>
<dbReference type="Gene3D" id="3.90.950.10">
    <property type="match status" value="1"/>
</dbReference>
<dbReference type="InterPro" id="IPR003697">
    <property type="entry name" value="Maf-like"/>
</dbReference>
<dbReference type="AlphaFoldDB" id="A0A1Y5RMH6"/>
<dbReference type="GO" id="GO:0047429">
    <property type="term" value="F:nucleoside triphosphate diphosphatase activity"/>
    <property type="evidence" value="ECO:0007669"/>
    <property type="project" value="UniProtKB-EC"/>
</dbReference>
<comment type="subcellular location">
    <subcellularLocation>
        <location evidence="4">Cytoplasm</location>
    </subcellularLocation>
</comment>
<dbReference type="PIRSF" id="PIRSF006305">
    <property type="entry name" value="Maf"/>
    <property type="match status" value="1"/>
</dbReference>
<feature type="active site" description="Proton acceptor" evidence="4">
    <location>
        <position position="91"/>
    </location>
</feature>
<evidence type="ECO:0000256" key="1">
    <source>
        <dbReference type="ARBA" id="ARBA00001968"/>
    </source>
</evidence>
<gene>
    <name evidence="5" type="primary">maf</name>
    <name evidence="5" type="ORF">OCH7691_00516</name>
</gene>
<comment type="cofactor">
    <cofactor evidence="1 4">
        <name>a divalent metal cation</name>
        <dbReference type="ChEBI" id="CHEBI:60240"/>
    </cofactor>
</comment>
<comment type="function">
    <text evidence="4">Nucleoside triphosphate pyrophosphatase. May have a dual role in cell division arrest and in preventing the incorporation of modified nucleotides into cellular nucleic acids.</text>
</comment>
<proteinExistence type="inferred from homology"/>
<dbReference type="InterPro" id="IPR029001">
    <property type="entry name" value="ITPase-like_fam"/>
</dbReference>
<protein>
    <recommendedName>
        <fullName evidence="4">Nucleoside triphosphate pyrophosphatase</fullName>
        <ecNumber evidence="4">3.6.1.9</ecNumber>
    </recommendedName>
    <alternativeName>
        <fullName evidence="4">Nucleotide pyrophosphatase</fullName>
        <shortName evidence="4">Nucleotide PPase</shortName>
    </alternativeName>
</protein>
<sequence length="214" mass="23165">MTDISEQLSTNFSQSGATRVVLASASIARARLLSSAGIEVTRQPAAVDEETIKESFRHSGAAAIDAAQALAELKARKISAREPDALVIGADQILRAGEDWFDKPADRAAARAQLLLLRGREHRLETAVAVARGGTVIWHHRESPKLVMRDFSEQFLDAYLAHAGDAILQSVGAYHLEGIGVQLFGRIEGDYFSILGLPLLALLGFLRQNRVVGQ</sequence>
<comment type="similarity">
    <text evidence="4">Belongs to the Maf family.</text>
</comment>